<name>A0A7M7MQK0_APIME</name>
<dbReference type="EnsemblMetazoa" id="XM_026443650">
    <property type="protein sequence ID" value="XP_026299435"/>
    <property type="gene ID" value="LOC100578162"/>
</dbReference>
<accession>A0A7M7II87</accession>
<organism evidence="1">
    <name type="scientific">Apis mellifera</name>
    <name type="common">Honeybee</name>
    <dbReference type="NCBI Taxonomy" id="7460"/>
    <lineage>
        <taxon>Eukaryota</taxon>
        <taxon>Metazoa</taxon>
        <taxon>Ecdysozoa</taxon>
        <taxon>Arthropoda</taxon>
        <taxon>Hexapoda</taxon>
        <taxon>Insecta</taxon>
        <taxon>Pterygota</taxon>
        <taxon>Neoptera</taxon>
        <taxon>Endopterygota</taxon>
        <taxon>Hymenoptera</taxon>
        <taxon>Apocrita</taxon>
        <taxon>Aculeata</taxon>
        <taxon>Apoidea</taxon>
        <taxon>Anthophila</taxon>
        <taxon>Apidae</taxon>
        <taxon>Apis</taxon>
    </lineage>
</organism>
<gene>
    <name evidence="3 4 5" type="primary">LOC100578162</name>
</gene>
<keyword evidence="2" id="KW-1185">Reference proteome</keyword>
<evidence type="ECO:0000313" key="2">
    <source>
        <dbReference type="Proteomes" id="UP000005203"/>
    </source>
</evidence>
<dbReference type="OrthoDB" id="10406146at2759"/>
<dbReference type="KEGG" id="ame:100578162"/>
<reference evidence="1" key="1">
    <citation type="submission" date="2021-01" db="UniProtKB">
        <authorList>
            <consortium name="EnsemblMetazoa"/>
        </authorList>
    </citation>
    <scope>IDENTIFICATION</scope>
    <source>
        <strain evidence="1">DH4</strain>
    </source>
</reference>
<dbReference type="RefSeq" id="XP_026299435.1">
    <property type="nucleotide sequence ID" value="XM_026443650.1"/>
</dbReference>
<dbReference type="EnsemblMetazoa" id="XM_003249158">
    <property type="protein sequence ID" value="XP_003249206"/>
    <property type="gene ID" value="LOC100578162"/>
</dbReference>
<evidence type="ECO:0000313" key="5">
    <source>
        <dbReference type="RefSeq" id="XP_026299435.1"/>
    </source>
</evidence>
<evidence type="ECO:0000313" key="4">
    <source>
        <dbReference type="RefSeq" id="XP_016770679.1"/>
    </source>
</evidence>
<dbReference type="RefSeq" id="XP_003249206.1">
    <property type="nucleotide sequence ID" value="XM_003249158.4"/>
</dbReference>
<reference evidence="3 4" key="2">
    <citation type="submission" date="2025-04" db="UniProtKB">
        <authorList>
            <consortium name="RefSeq"/>
        </authorList>
    </citation>
    <scope>IDENTIFICATION</scope>
    <source>
        <strain evidence="3 4">DH4</strain>
        <tissue evidence="3 4">Whole body</tissue>
    </source>
</reference>
<proteinExistence type="predicted"/>
<dbReference type="EnsemblMetazoa" id="XM_016915190">
    <property type="protein sequence ID" value="XP_016770679"/>
    <property type="gene ID" value="LOC100578162"/>
</dbReference>
<accession>A0A8B7KNK7</accession>
<evidence type="ECO:0000313" key="1">
    <source>
        <dbReference type="EnsemblMetazoa" id="XP_026299435"/>
    </source>
</evidence>
<dbReference type="Proteomes" id="UP000005203">
    <property type="component" value="Linkage group LG11"/>
</dbReference>
<dbReference type="GeneID" id="100578162"/>
<dbReference type="AlphaFoldDB" id="A0A7M7MQK0"/>
<evidence type="ECO:0000313" key="3">
    <source>
        <dbReference type="RefSeq" id="XP_003249206.1"/>
    </source>
</evidence>
<sequence>MLSVMASKCIVKERHRGVNGEHERARYSCTKGDNAKVARVMKVFVSGFRCKNVNIFFVRIVGILLGNIYSQKPHFSFYPGIFLNQRRERARSSDHRTTHTSISPRKEASTAIRSPVLNYSCKWHRCLNYHALSALLRDTFGRSGEPG</sequence>
<dbReference type="RefSeq" id="XP_016770679.1">
    <property type="nucleotide sequence ID" value="XM_016915190.2"/>
</dbReference>
<accession>A0A7M7MQK0</accession>
<accession>A0A8B8H609</accession>
<protein>
    <submittedName>
        <fullName evidence="3 4">Uncharacterized protein LOC100578162</fullName>
    </submittedName>
</protein>